<dbReference type="RefSeq" id="WP_163289246.1">
    <property type="nucleotide sequence ID" value="NZ_JAAGWY010000002.1"/>
</dbReference>
<dbReference type="GO" id="GO:0008171">
    <property type="term" value="F:O-methyltransferase activity"/>
    <property type="evidence" value="ECO:0007669"/>
    <property type="project" value="InterPro"/>
</dbReference>
<dbReference type="AlphaFoldDB" id="A0A6L9XXA2"/>
<keyword evidence="2 4" id="KW-0808">Transferase</keyword>
<dbReference type="GO" id="GO:0032259">
    <property type="term" value="P:methylation"/>
    <property type="evidence" value="ECO:0007669"/>
    <property type="project" value="UniProtKB-KW"/>
</dbReference>
<dbReference type="PROSITE" id="PS51682">
    <property type="entry name" value="SAM_OMT_I"/>
    <property type="match status" value="1"/>
</dbReference>
<dbReference type="Pfam" id="PF01596">
    <property type="entry name" value="Methyltransf_3"/>
    <property type="match status" value="1"/>
</dbReference>
<accession>A0A6L9XXA2</accession>
<proteinExistence type="predicted"/>
<name>A0A6L9XXA2_9MICO</name>
<evidence type="ECO:0000313" key="4">
    <source>
        <dbReference type="EMBL" id="NEN05875.1"/>
    </source>
</evidence>
<evidence type="ECO:0000313" key="5">
    <source>
        <dbReference type="Proteomes" id="UP000474967"/>
    </source>
</evidence>
<dbReference type="PANTHER" id="PTHR10509">
    <property type="entry name" value="O-METHYLTRANSFERASE-RELATED"/>
    <property type="match status" value="1"/>
</dbReference>
<dbReference type="GO" id="GO:0008757">
    <property type="term" value="F:S-adenosylmethionine-dependent methyltransferase activity"/>
    <property type="evidence" value="ECO:0007669"/>
    <property type="project" value="TreeGrafter"/>
</dbReference>
<evidence type="ECO:0000256" key="3">
    <source>
        <dbReference type="ARBA" id="ARBA00022691"/>
    </source>
</evidence>
<dbReference type="SUPFAM" id="SSF53335">
    <property type="entry name" value="S-adenosyl-L-methionine-dependent methyltransferases"/>
    <property type="match status" value="1"/>
</dbReference>
<keyword evidence="3" id="KW-0949">S-adenosyl-L-methionine</keyword>
<dbReference type="EMBL" id="JAAGWY010000002">
    <property type="protein sequence ID" value="NEN05875.1"/>
    <property type="molecule type" value="Genomic_DNA"/>
</dbReference>
<keyword evidence="5" id="KW-1185">Reference proteome</keyword>
<comment type="caution">
    <text evidence="4">The sequence shown here is derived from an EMBL/GenBank/DDBJ whole genome shotgun (WGS) entry which is preliminary data.</text>
</comment>
<reference evidence="4 5" key="1">
    <citation type="journal article" date="2014" name="J. Microbiol.">
        <title>Diaminobutyricibacter tongyongensis gen. nov., sp. nov. and Homoserinibacter gongjuensis gen. nov., sp. nov. belong to the family Microbacteriaceae.</title>
        <authorList>
            <person name="Kim S.J."/>
            <person name="Ahn J.H."/>
            <person name="Weon H.Y."/>
            <person name="Hamada M."/>
            <person name="Suzuki K."/>
            <person name="Kwon S.W."/>
        </authorList>
    </citation>
    <scope>NUCLEOTIDE SEQUENCE [LARGE SCALE GENOMIC DNA]</scope>
    <source>
        <strain evidence="4 5">NBRC 108724</strain>
    </source>
</reference>
<dbReference type="Gene3D" id="3.40.50.150">
    <property type="entry name" value="Vaccinia Virus protein VP39"/>
    <property type="match status" value="1"/>
</dbReference>
<keyword evidence="1 4" id="KW-0489">Methyltransferase</keyword>
<sequence length="224" mass="23674">MADSQSQWDDVDRYLIDTLVGEDAALAAARASSRDTTAPGIEVTANQGRLLGMLVELIGAKRVLEFGTLAGYSMIWMARATGEGGVVTSLELEEQNAAIARANAERAGVGDRVDVIVGPARASAQALVDAGVEPYDFVFIDADKQSTPEYLRLVLEVTHPGSVIVIDNVVREGSTADADSTDEQVRGMRTALADIAANPALEATALQTVGLKGWDGFAIIRRVS</sequence>
<evidence type="ECO:0000256" key="1">
    <source>
        <dbReference type="ARBA" id="ARBA00022603"/>
    </source>
</evidence>
<dbReference type="InterPro" id="IPR002935">
    <property type="entry name" value="SAM_O-MeTrfase"/>
</dbReference>
<protein>
    <submittedName>
        <fullName evidence="4">O-methyltransferase</fullName>
    </submittedName>
</protein>
<dbReference type="InterPro" id="IPR029063">
    <property type="entry name" value="SAM-dependent_MTases_sf"/>
</dbReference>
<gene>
    <name evidence="4" type="ORF">G3T36_08310</name>
</gene>
<dbReference type="PANTHER" id="PTHR10509:SF14">
    <property type="entry name" value="CAFFEOYL-COA O-METHYLTRANSFERASE 3-RELATED"/>
    <property type="match status" value="1"/>
</dbReference>
<dbReference type="InterPro" id="IPR050362">
    <property type="entry name" value="Cation-dep_OMT"/>
</dbReference>
<evidence type="ECO:0000256" key="2">
    <source>
        <dbReference type="ARBA" id="ARBA00022679"/>
    </source>
</evidence>
<organism evidence="4 5">
    <name type="scientific">Leifsonia tongyongensis</name>
    <dbReference type="NCBI Taxonomy" id="1268043"/>
    <lineage>
        <taxon>Bacteria</taxon>
        <taxon>Bacillati</taxon>
        <taxon>Actinomycetota</taxon>
        <taxon>Actinomycetes</taxon>
        <taxon>Micrococcales</taxon>
        <taxon>Microbacteriaceae</taxon>
        <taxon>Leifsonia</taxon>
    </lineage>
</organism>
<dbReference type="Proteomes" id="UP000474967">
    <property type="component" value="Unassembled WGS sequence"/>
</dbReference>